<name>A0A6A6ABR4_9PLEO</name>
<feature type="compositionally biased region" description="Polar residues" evidence="1">
    <location>
        <begin position="14"/>
        <end position="26"/>
    </location>
</feature>
<dbReference type="AlphaFoldDB" id="A0A6A6ABR4"/>
<gene>
    <name evidence="2" type="ORF">P153DRAFT_293138</name>
</gene>
<dbReference type="RefSeq" id="XP_033522843.1">
    <property type="nucleotide sequence ID" value="XM_033663879.1"/>
</dbReference>
<organism evidence="2 3">
    <name type="scientific">Dothidotthia symphoricarpi CBS 119687</name>
    <dbReference type="NCBI Taxonomy" id="1392245"/>
    <lineage>
        <taxon>Eukaryota</taxon>
        <taxon>Fungi</taxon>
        <taxon>Dikarya</taxon>
        <taxon>Ascomycota</taxon>
        <taxon>Pezizomycotina</taxon>
        <taxon>Dothideomycetes</taxon>
        <taxon>Pleosporomycetidae</taxon>
        <taxon>Pleosporales</taxon>
        <taxon>Dothidotthiaceae</taxon>
        <taxon>Dothidotthia</taxon>
    </lineage>
</organism>
<dbReference type="Proteomes" id="UP000799771">
    <property type="component" value="Unassembled WGS sequence"/>
</dbReference>
<keyword evidence="3" id="KW-1185">Reference proteome</keyword>
<evidence type="ECO:0000256" key="1">
    <source>
        <dbReference type="SAM" id="MobiDB-lite"/>
    </source>
</evidence>
<proteinExistence type="predicted"/>
<dbReference type="EMBL" id="ML977508">
    <property type="protein sequence ID" value="KAF2128454.1"/>
    <property type="molecule type" value="Genomic_DNA"/>
</dbReference>
<sequence length="88" mass="9768">MSNLDCHPRVLSLSAGSSGDSTPFSQSRRESHESAHDAHHFVHLEKTDSKLNQSLKKMWKDIKNHAAEHHRSVNAAYQATHGAGVRSL</sequence>
<dbReference type="GeneID" id="54404311"/>
<reference evidence="2" key="1">
    <citation type="journal article" date="2020" name="Stud. Mycol.">
        <title>101 Dothideomycetes genomes: a test case for predicting lifestyles and emergence of pathogens.</title>
        <authorList>
            <person name="Haridas S."/>
            <person name="Albert R."/>
            <person name="Binder M."/>
            <person name="Bloem J."/>
            <person name="Labutti K."/>
            <person name="Salamov A."/>
            <person name="Andreopoulos B."/>
            <person name="Baker S."/>
            <person name="Barry K."/>
            <person name="Bills G."/>
            <person name="Bluhm B."/>
            <person name="Cannon C."/>
            <person name="Castanera R."/>
            <person name="Culley D."/>
            <person name="Daum C."/>
            <person name="Ezra D."/>
            <person name="Gonzalez J."/>
            <person name="Henrissat B."/>
            <person name="Kuo A."/>
            <person name="Liang C."/>
            <person name="Lipzen A."/>
            <person name="Lutzoni F."/>
            <person name="Magnuson J."/>
            <person name="Mondo S."/>
            <person name="Nolan M."/>
            <person name="Ohm R."/>
            <person name="Pangilinan J."/>
            <person name="Park H.-J."/>
            <person name="Ramirez L."/>
            <person name="Alfaro M."/>
            <person name="Sun H."/>
            <person name="Tritt A."/>
            <person name="Yoshinaga Y."/>
            <person name="Zwiers L.-H."/>
            <person name="Turgeon B."/>
            <person name="Goodwin S."/>
            <person name="Spatafora J."/>
            <person name="Crous P."/>
            <person name="Grigoriev I."/>
        </authorList>
    </citation>
    <scope>NUCLEOTIDE SEQUENCE</scope>
    <source>
        <strain evidence="2">CBS 119687</strain>
    </source>
</reference>
<accession>A0A6A6ABR4</accession>
<evidence type="ECO:0000313" key="2">
    <source>
        <dbReference type="EMBL" id="KAF2128454.1"/>
    </source>
</evidence>
<feature type="compositionally biased region" description="Basic and acidic residues" evidence="1">
    <location>
        <begin position="27"/>
        <end position="49"/>
    </location>
</feature>
<evidence type="ECO:0000313" key="3">
    <source>
        <dbReference type="Proteomes" id="UP000799771"/>
    </source>
</evidence>
<feature type="region of interest" description="Disordered" evidence="1">
    <location>
        <begin position="1"/>
        <end position="49"/>
    </location>
</feature>
<dbReference type="OrthoDB" id="3494771at2759"/>
<protein>
    <submittedName>
        <fullName evidence="2">Uncharacterized protein</fullName>
    </submittedName>
</protein>